<name>A0A6C0DAG3_9ZZZZ</name>
<reference evidence="2" key="1">
    <citation type="journal article" date="2020" name="Nature">
        <title>Giant virus diversity and host interactions through global metagenomics.</title>
        <authorList>
            <person name="Schulz F."/>
            <person name="Roux S."/>
            <person name="Paez-Espino D."/>
            <person name="Jungbluth S."/>
            <person name="Walsh D.A."/>
            <person name="Denef V.J."/>
            <person name="McMahon K.D."/>
            <person name="Konstantinidis K.T."/>
            <person name="Eloe-Fadrosh E.A."/>
            <person name="Kyrpides N.C."/>
            <person name="Woyke T."/>
        </authorList>
    </citation>
    <scope>NUCLEOTIDE SEQUENCE</scope>
    <source>
        <strain evidence="2">GVMAG-M-3300023174-131</strain>
    </source>
</reference>
<organism evidence="2">
    <name type="scientific">viral metagenome</name>
    <dbReference type="NCBI Taxonomy" id="1070528"/>
    <lineage>
        <taxon>unclassified sequences</taxon>
        <taxon>metagenomes</taxon>
        <taxon>organismal metagenomes</taxon>
    </lineage>
</organism>
<protein>
    <submittedName>
        <fullName evidence="2">Uncharacterized protein</fullName>
    </submittedName>
</protein>
<dbReference type="AlphaFoldDB" id="A0A6C0DAG3"/>
<dbReference type="EMBL" id="MN739567">
    <property type="protein sequence ID" value="QHT13403.1"/>
    <property type="molecule type" value="Genomic_DNA"/>
</dbReference>
<evidence type="ECO:0000313" key="2">
    <source>
        <dbReference type="EMBL" id="QHT13403.1"/>
    </source>
</evidence>
<keyword evidence="1" id="KW-0472">Membrane</keyword>
<sequence>MGKFAMIRSGIEFVVFLFVMLSLVYTPGTATNKHKYTSEEDGHELKLDDVKIPVSLLSFSLLLLIASIVMGFKDKIPALNKP</sequence>
<accession>A0A6C0DAG3</accession>
<proteinExistence type="predicted"/>
<evidence type="ECO:0000256" key="1">
    <source>
        <dbReference type="SAM" id="Phobius"/>
    </source>
</evidence>
<feature type="transmembrane region" description="Helical" evidence="1">
    <location>
        <begin position="52"/>
        <end position="72"/>
    </location>
</feature>
<keyword evidence="1" id="KW-1133">Transmembrane helix</keyword>
<keyword evidence="1" id="KW-0812">Transmembrane</keyword>